<dbReference type="RefSeq" id="WP_090079134.1">
    <property type="nucleotide sequence ID" value="NZ_FOQT01000002.1"/>
</dbReference>
<gene>
    <name evidence="1" type="ORF">SAMN05443292_1079</name>
</gene>
<name>A0A1I3F0Y8_9FLAO</name>
<dbReference type="AlphaFoldDB" id="A0A1I3F0Y8"/>
<dbReference type="EMBL" id="FOQT01000002">
    <property type="protein sequence ID" value="SFI04862.1"/>
    <property type="molecule type" value="Genomic_DNA"/>
</dbReference>
<organism evidence="1 2">
    <name type="scientific">Halpernia frigidisoli</name>
    <dbReference type="NCBI Taxonomy" id="1125876"/>
    <lineage>
        <taxon>Bacteria</taxon>
        <taxon>Pseudomonadati</taxon>
        <taxon>Bacteroidota</taxon>
        <taxon>Flavobacteriia</taxon>
        <taxon>Flavobacteriales</taxon>
        <taxon>Weeksellaceae</taxon>
        <taxon>Chryseobacterium group</taxon>
        <taxon>Halpernia</taxon>
    </lineage>
</organism>
<evidence type="ECO:0008006" key="3">
    <source>
        <dbReference type="Google" id="ProtNLM"/>
    </source>
</evidence>
<dbReference type="STRING" id="1125876.SAMN05443292_1079"/>
<dbReference type="Proteomes" id="UP000198931">
    <property type="component" value="Unassembled WGS sequence"/>
</dbReference>
<accession>A0A1I3F0Y8</accession>
<proteinExistence type="predicted"/>
<dbReference type="InterPro" id="IPR023393">
    <property type="entry name" value="START-like_dom_sf"/>
</dbReference>
<sequence>MSKAIIFSDSRILKTTVENAYQKLIEPAEQVQWNSLYLEATIFPKGEIKNGSVMTGNFKGSGKAKVTFQNVQTNKEFTHYSKMKMFNFFNLGEFHHTYQVTDKGGQTEITQTVSFEPKSLGLLLKNVIANSFKKRLPESFNEFQKYVEELNS</sequence>
<evidence type="ECO:0000313" key="1">
    <source>
        <dbReference type="EMBL" id="SFI04862.1"/>
    </source>
</evidence>
<reference evidence="1 2" key="1">
    <citation type="submission" date="2016-10" db="EMBL/GenBank/DDBJ databases">
        <authorList>
            <person name="de Groot N.N."/>
        </authorList>
    </citation>
    <scope>NUCLEOTIDE SEQUENCE [LARGE SCALE GENOMIC DNA]</scope>
    <source>
        <strain evidence="1 2">DSM 26000</strain>
    </source>
</reference>
<keyword evidence="2" id="KW-1185">Reference proteome</keyword>
<protein>
    <recommendedName>
        <fullName evidence="3">SRPBCC family protein</fullName>
    </recommendedName>
</protein>
<evidence type="ECO:0000313" key="2">
    <source>
        <dbReference type="Proteomes" id="UP000198931"/>
    </source>
</evidence>
<dbReference type="OrthoDB" id="4618973at2"/>
<dbReference type="SUPFAM" id="SSF55961">
    <property type="entry name" value="Bet v1-like"/>
    <property type="match status" value="1"/>
</dbReference>
<dbReference type="Gene3D" id="3.30.530.20">
    <property type="match status" value="1"/>
</dbReference>